<dbReference type="PANTHER" id="PTHR46922">
    <property type="entry name" value="DHHA1 DOMAIN PROTEIN"/>
    <property type="match status" value="1"/>
</dbReference>
<dbReference type="PANTHER" id="PTHR46922:SF3">
    <property type="entry name" value="HEAT SHOCK PROTEIN"/>
    <property type="match status" value="1"/>
</dbReference>
<reference evidence="1 2" key="1">
    <citation type="submission" date="2018-06" db="EMBL/GenBank/DDBJ databases">
        <title>The Genome of Cuscuta australis (Dodder) Provides Insight into the Evolution of Plant Parasitism.</title>
        <authorList>
            <person name="Liu H."/>
        </authorList>
    </citation>
    <scope>NUCLEOTIDE SEQUENCE [LARGE SCALE GENOMIC DNA]</scope>
    <source>
        <strain evidence="2">cv. Yunnan</strain>
        <tissue evidence="1">Vines</tissue>
    </source>
</reference>
<evidence type="ECO:0000313" key="1">
    <source>
        <dbReference type="EMBL" id="RAL39617.1"/>
    </source>
</evidence>
<dbReference type="AlphaFoldDB" id="A0A328D1H7"/>
<dbReference type="EMBL" id="NQVE01000200">
    <property type="protein sequence ID" value="RAL39617.1"/>
    <property type="molecule type" value="Genomic_DNA"/>
</dbReference>
<dbReference type="Proteomes" id="UP000249390">
    <property type="component" value="Unassembled WGS sequence"/>
</dbReference>
<accession>A0A328D1H7</accession>
<keyword evidence="2" id="KW-1185">Reference proteome</keyword>
<sequence>MSATVVAPRRRLLGYVSPLSRRFRSHAALEALAKASEAKTPNLILYNYPSFSGAFSALFAHLCHDRLNLPHLVLPFSSVEPLRVEDLCVDGLEKCYFLDFIGPKGLALELSRRTSCQVLAFDHRKSVLSSVPSKEEWGESLKFHVNLEKSSACAAYDYFSSQLLETGSSDASEDSICLLNGEVRDQMEMVLKYIEDGDLRKWSLPDVRAFNLALREWRSKLNCITNPHMYEQLIKMRAVDLICKGNSYMSSRQNAANQLLDKVFKIQLGRGLYGSCLGVRADGNSDLSDEIGKELSRKSAAAGLRPIGAVIFMQRNNLKMCLRSTDGNTDTSEVSMAYGGGGSPSSSSFIIRMDELNHWLAVNKRVANDGNEKS</sequence>
<name>A0A328D1H7_9ASTE</name>
<evidence type="ECO:0008006" key="3">
    <source>
        <dbReference type="Google" id="ProtNLM"/>
    </source>
</evidence>
<evidence type="ECO:0000313" key="2">
    <source>
        <dbReference type="Proteomes" id="UP000249390"/>
    </source>
</evidence>
<comment type="caution">
    <text evidence="1">The sequence shown here is derived from an EMBL/GenBank/DDBJ whole genome shotgun (WGS) entry which is preliminary data.</text>
</comment>
<protein>
    <recommendedName>
        <fullName evidence="3">DHHA1 domain-containing protein</fullName>
    </recommendedName>
</protein>
<gene>
    <name evidence="1" type="ORF">DM860_003150</name>
</gene>
<organism evidence="1 2">
    <name type="scientific">Cuscuta australis</name>
    <dbReference type="NCBI Taxonomy" id="267555"/>
    <lineage>
        <taxon>Eukaryota</taxon>
        <taxon>Viridiplantae</taxon>
        <taxon>Streptophyta</taxon>
        <taxon>Embryophyta</taxon>
        <taxon>Tracheophyta</taxon>
        <taxon>Spermatophyta</taxon>
        <taxon>Magnoliopsida</taxon>
        <taxon>eudicotyledons</taxon>
        <taxon>Gunneridae</taxon>
        <taxon>Pentapetalae</taxon>
        <taxon>asterids</taxon>
        <taxon>lamiids</taxon>
        <taxon>Solanales</taxon>
        <taxon>Convolvulaceae</taxon>
        <taxon>Cuscuteae</taxon>
        <taxon>Cuscuta</taxon>
        <taxon>Cuscuta subgen. Grammica</taxon>
        <taxon>Cuscuta sect. Cleistogrammica</taxon>
    </lineage>
</organism>
<proteinExistence type="predicted"/>